<dbReference type="PROSITE" id="PS50293">
    <property type="entry name" value="TPR_REGION"/>
    <property type="match status" value="1"/>
</dbReference>
<evidence type="ECO:0000313" key="5">
    <source>
        <dbReference type="EMBL" id="CAF1347369.1"/>
    </source>
</evidence>
<name>A0A815GZW6_ADIRI</name>
<dbReference type="PANTHER" id="PTHR45641">
    <property type="entry name" value="TETRATRICOPEPTIDE REPEAT PROTEIN (AFU_ORTHOLOGUE AFUA_6G03870)"/>
    <property type="match status" value="1"/>
</dbReference>
<evidence type="ECO:0000313" key="6">
    <source>
        <dbReference type="Proteomes" id="UP000663828"/>
    </source>
</evidence>
<dbReference type="PANTHER" id="PTHR45641:SF1">
    <property type="entry name" value="AAA+ ATPASE DOMAIN-CONTAINING PROTEIN"/>
    <property type="match status" value="1"/>
</dbReference>
<keyword evidence="1" id="KW-0677">Repeat</keyword>
<dbReference type="EMBL" id="CAJNOJ010000260">
    <property type="protein sequence ID" value="CAF1347369.1"/>
    <property type="molecule type" value="Genomic_DNA"/>
</dbReference>
<dbReference type="PROSITE" id="PS50005">
    <property type="entry name" value="TPR"/>
    <property type="match status" value="3"/>
</dbReference>
<sequence>MGFFVAGLHRQIDQLHKKQYRDVSSANSFTVYRGQGLTRKDFNKVVAAKDGLMSFNNFLSTSLKLDVSSMFLPTGVQNHDVVSVRFVMTVDPKQSTTPFASVGRISQFPVEKEVLFSMRSIFRITDIKSVEGNEQLYEVNLSLTSDTDQELSVLNKQIREESFPNIEGCFRLSLLLSKMAQTDIAERICKARITESTCEVLTENIYNQLGVIKSQQGQYEEAMILFKKSLIFCPRSLPSSYPYVASSWSNIGALYLSMNDYTNALSFYEQALKIRQQLRPPNHPDVITSYSNIGGVHCATGNYSEALSSCEQALAIQQQSLPANHPDIATSYGIIGIICFKMGQYSNALSCC</sequence>
<evidence type="ECO:0000256" key="1">
    <source>
        <dbReference type="ARBA" id="ARBA00022737"/>
    </source>
</evidence>
<organism evidence="5 7">
    <name type="scientific">Adineta ricciae</name>
    <name type="common">Rotifer</name>
    <dbReference type="NCBI Taxonomy" id="249248"/>
    <lineage>
        <taxon>Eukaryota</taxon>
        <taxon>Metazoa</taxon>
        <taxon>Spiralia</taxon>
        <taxon>Gnathifera</taxon>
        <taxon>Rotifera</taxon>
        <taxon>Eurotatoria</taxon>
        <taxon>Bdelloidea</taxon>
        <taxon>Adinetida</taxon>
        <taxon>Adinetidae</taxon>
        <taxon>Adineta</taxon>
    </lineage>
</organism>
<dbReference type="InterPro" id="IPR019734">
    <property type="entry name" value="TPR_rpt"/>
</dbReference>
<proteinExistence type="predicted"/>
<gene>
    <name evidence="5" type="ORF">EDS130_LOCUS33078</name>
    <name evidence="4" type="ORF">XAT740_LOCUS17079</name>
</gene>
<comment type="caution">
    <text evidence="5">The sequence shown here is derived from an EMBL/GenBank/DDBJ whole genome shotgun (WGS) entry which is preliminary data.</text>
</comment>
<dbReference type="SMART" id="SM00028">
    <property type="entry name" value="TPR"/>
    <property type="match status" value="3"/>
</dbReference>
<keyword evidence="2 3" id="KW-0802">TPR repeat</keyword>
<dbReference type="Gene3D" id="3.90.176.10">
    <property type="entry name" value="Toxin ADP-ribosyltransferase, Chain A, domain 1"/>
    <property type="match status" value="1"/>
</dbReference>
<dbReference type="Pfam" id="PF13424">
    <property type="entry name" value="TPR_12"/>
    <property type="match status" value="2"/>
</dbReference>
<evidence type="ECO:0000313" key="7">
    <source>
        <dbReference type="Proteomes" id="UP000663852"/>
    </source>
</evidence>
<dbReference type="InterPro" id="IPR011990">
    <property type="entry name" value="TPR-like_helical_dom_sf"/>
</dbReference>
<evidence type="ECO:0000256" key="2">
    <source>
        <dbReference type="ARBA" id="ARBA00022803"/>
    </source>
</evidence>
<evidence type="ECO:0008006" key="8">
    <source>
        <dbReference type="Google" id="ProtNLM"/>
    </source>
</evidence>
<dbReference type="AlphaFoldDB" id="A0A815GZW6"/>
<dbReference type="Proteomes" id="UP000663828">
    <property type="component" value="Unassembled WGS sequence"/>
</dbReference>
<feature type="repeat" description="TPR" evidence="3">
    <location>
        <begin position="287"/>
        <end position="320"/>
    </location>
</feature>
<dbReference type="OrthoDB" id="2017782at2759"/>
<feature type="repeat" description="TPR" evidence="3">
    <location>
        <begin position="203"/>
        <end position="236"/>
    </location>
</feature>
<evidence type="ECO:0000313" key="4">
    <source>
        <dbReference type="EMBL" id="CAF1076205.1"/>
    </source>
</evidence>
<feature type="repeat" description="TPR" evidence="3">
    <location>
        <begin position="245"/>
        <end position="278"/>
    </location>
</feature>
<dbReference type="EMBL" id="CAJNOR010001106">
    <property type="protein sequence ID" value="CAF1076205.1"/>
    <property type="molecule type" value="Genomic_DNA"/>
</dbReference>
<keyword evidence="6" id="KW-1185">Reference proteome</keyword>
<dbReference type="SUPFAM" id="SSF56399">
    <property type="entry name" value="ADP-ribosylation"/>
    <property type="match status" value="1"/>
</dbReference>
<reference evidence="5" key="1">
    <citation type="submission" date="2021-02" db="EMBL/GenBank/DDBJ databases">
        <authorList>
            <person name="Nowell W R."/>
        </authorList>
    </citation>
    <scope>NUCLEOTIDE SEQUENCE</scope>
</reference>
<evidence type="ECO:0000256" key="3">
    <source>
        <dbReference type="PROSITE-ProRule" id="PRU00339"/>
    </source>
</evidence>
<dbReference type="PROSITE" id="PS51996">
    <property type="entry name" value="TR_MART"/>
    <property type="match status" value="1"/>
</dbReference>
<dbReference type="Gene3D" id="1.25.40.10">
    <property type="entry name" value="Tetratricopeptide repeat domain"/>
    <property type="match status" value="1"/>
</dbReference>
<dbReference type="SUPFAM" id="SSF48452">
    <property type="entry name" value="TPR-like"/>
    <property type="match status" value="1"/>
</dbReference>
<protein>
    <recommendedName>
        <fullName evidence="8">Kinesin light chain</fullName>
    </recommendedName>
</protein>
<dbReference type="Proteomes" id="UP000663852">
    <property type="component" value="Unassembled WGS sequence"/>
</dbReference>
<accession>A0A815GZW6</accession>